<comment type="catalytic activity">
    <reaction evidence="1">
        <text>ATP + protein L-histidine = ADP + protein N-phospho-L-histidine.</text>
        <dbReference type="EC" id="2.7.13.3"/>
    </reaction>
</comment>
<dbReference type="SUPFAM" id="SSF55874">
    <property type="entry name" value="ATPase domain of HSP90 chaperone/DNA topoisomerase II/histidine kinase"/>
    <property type="match status" value="1"/>
</dbReference>
<name>A0A1F4V3T2_UNCKA</name>
<dbReference type="SUPFAM" id="SSF47384">
    <property type="entry name" value="Homodimeric domain of signal transducing histidine kinase"/>
    <property type="match status" value="1"/>
</dbReference>
<keyword evidence="4" id="KW-0808">Transferase</keyword>
<dbReference type="Pfam" id="PF02518">
    <property type="entry name" value="HATPase_c"/>
    <property type="match status" value="1"/>
</dbReference>
<evidence type="ECO:0000259" key="7">
    <source>
        <dbReference type="PROSITE" id="PS50109"/>
    </source>
</evidence>
<evidence type="ECO:0000256" key="4">
    <source>
        <dbReference type="ARBA" id="ARBA00022679"/>
    </source>
</evidence>
<dbReference type="EMBL" id="MEUT01000010">
    <property type="protein sequence ID" value="OGC51867.1"/>
    <property type="molecule type" value="Genomic_DNA"/>
</dbReference>
<evidence type="ECO:0000313" key="9">
    <source>
        <dbReference type="Proteomes" id="UP000177371"/>
    </source>
</evidence>
<keyword evidence="6" id="KW-0902">Two-component regulatory system</keyword>
<organism evidence="8 9">
    <name type="scientific">candidate division WWE3 bacterium RBG_16_37_10</name>
    <dbReference type="NCBI Taxonomy" id="1802610"/>
    <lineage>
        <taxon>Bacteria</taxon>
        <taxon>Katanobacteria</taxon>
    </lineage>
</organism>
<sequence>MAHEIKTPLSVMKSNSEVTLSKERSNEEYQQSIKQTLSQIDKLSTNMISLMDFAWSQSTDLPKTFKKINLSQLLTEIKNVSQYMASPKSLKIEAYVDDNIFVLGKEEKLYQAVYNIVDNAVKFTPEKGTINIELHKKGNQAIISVNDTGIGIDPAQQEDIFNRFYRTEQNKNIAGHGLGLAITDSIIKAHDGSIKVESKKGVGTTFTITLNLSS</sequence>
<dbReference type="PANTHER" id="PTHR45453">
    <property type="entry name" value="PHOSPHATE REGULON SENSOR PROTEIN PHOR"/>
    <property type="match status" value="1"/>
</dbReference>
<dbReference type="PANTHER" id="PTHR45453:SF1">
    <property type="entry name" value="PHOSPHATE REGULON SENSOR PROTEIN PHOR"/>
    <property type="match status" value="1"/>
</dbReference>
<protein>
    <recommendedName>
        <fullName evidence="2">histidine kinase</fullName>
        <ecNumber evidence="2">2.7.13.3</ecNumber>
    </recommendedName>
</protein>
<dbReference type="FunFam" id="3.30.565.10:FF:000006">
    <property type="entry name" value="Sensor histidine kinase WalK"/>
    <property type="match status" value="1"/>
</dbReference>
<dbReference type="GO" id="GO:0004721">
    <property type="term" value="F:phosphoprotein phosphatase activity"/>
    <property type="evidence" value="ECO:0007669"/>
    <property type="project" value="TreeGrafter"/>
</dbReference>
<comment type="caution">
    <text evidence="8">The sequence shown here is derived from an EMBL/GenBank/DDBJ whole genome shotgun (WGS) entry which is preliminary data.</text>
</comment>
<dbReference type="PRINTS" id="PR00344">
    <property type="entry name" value="BCTRLSENSOR"/>
</dbReference>
<keyword evidence="3" id="KW-0597">Phosphoprotein</keyword>
<dbReference type="InterPro" id="IPR036097">
    <property type="entry name" value="HisK_dim/P_sf"/>
</dbReference>
<dbReference type="CDD" id="cd00082">
    <property type="entry name" value="HisKA"/>
    <property type="match status" value="1"/>
</dbReference>
<dbReference type="SMART" id="SM00387">
    <property type="entry name" value="HATPase_c"/>
    <property type="match status" value="1"/>
</dbReference>
<reference evidence="8 9" key="1">
    <citation type="journal article" date="2016" name="Nat. Commun.">
        <title>Thousands of microbial genomes shed light on interconnected biogeochemical processes in an aquifer system.</title>
        <authorList>
            <person name="Anantharaman K."/>
            <person name="Brown C.T."/>
            <person name="Hug L.A."/>
            <person name="Sharon I."/>
            <person name="Castelle C.J."/>
            <person name="Probst A.J."/>
            <person name="Thomas B.C."/>
            <person name="Singh A."/>
            <person name="Wilkins M.J."/>
            <person name="Karaoz U."/>
            <person name="Brodie E.L."/>
            <person name="Williams K.H."/>
            <person name="Hubbard S.S."/>
            <person name="Banfield J.F."/>
        </authorList>
    </citation>
    <scope>NUCLEOTIDE SEQUENCE [LARGE SCALE GENOMIC DNA]</scope>
</reference>
<dbReference type="Gene3D" id="1.10.287.130">
    <property type="match status" value="1"/>
</dbReference>
<evidence type="ECO:0000256" key="2">
    <source>
        <dbReference type="ARBA" id="ARBA00012438"/>
    </source>
</evidence>
<dbReference type="InterPro" id="IPR050351">
    <property type="entry name" value="BphY/WalK/GraS-like"/>
</dbReference>
<feature type="domain" description="Histidine kinase" evidence="7">
    <location>
        <begin position="1"/>
        <end position="214"/>
    </location>
</feature>
<dbReference type="Gene3D" id="3.30.565.10">
    <property type="entry name" value="Histidine kinase-like ATPase, C-terminal domain"/>
    <property type="match status" value="1"/>
</dbReference>
<dbReference type="InterPro" id="IPR003661">
    <property type="entry name" value="HisK_dim/P_dom"/>
</dbReference>
<dbReference type="Proteomes" id="UP000177371">
    <property type="component" value="Unassembled WGS sequence"/>
</dbReference>
<dbReference type="CDD" id="cd00075">
    <property type="entry name" value="HATPase"/>
    <property type="match status" value="1"/>
</dbReference>
<dbReference type="STRING" id="1802610.A2W32_00185"/>
<dbReference type="AlphaFoldDB" id="A0A1F4V3T2"/>
<dbReference type="InterPro" id="IPR005467">
    <property type="entry name" value="His_kinase_dom"/>
</dbReference>
<dbReference type="InterPro" id="IPR003594">
    <property type="entry name" value="HATPase_dom"/>
</dbReference>
<dbReference type="InterPro" id="IPR036890">
    <property type="entry name" value="HATPase_C_sf"/>
</dbReference>
<accession>A0A1F4V3T2</accession>
<evidence type="ECO:0000256" key="1">
    <source>
        <dbReference type="ARBA" id="ARBA00000085"/>
    </source>
</evidence>
<evidence type="ECO:0000313" key="8">
    <source>
        <dbReference type="EMBL" id="OGC51867.1"/>
    </source>
</evidence>
<dbReference type="EC" id="2.7.13.3" evidence="2"/>
<dbReference type="PROSITE" id="PS50109">
    <property type="entry name" value="HIS_KIN"/>
    <property type="match status" value="1"/>
</dbReference>
<proteinExistence type="predicted"/>
<dbReference type="GO" id="GO:0000155">
    <property type="term" value="F:phosphorelay sensor kinase activity"/>
    <property type="evidence" value="ECO:0007669"/>
    <property type="project" value="InterPro"/>
</dbReference>
<evidence type="ECO:0000256" key="5">
    <source>
        <dbReference type="ARBA" id="ARBA00022777"/>
    </source>
</evidence>
<evidence type="ECO:0000256" key="3">
    <source>
        <dbReference type="ARBA" id="ARBA00022553"/>
    </source>
</evidence>
<evidence type="ECO:0000256" key="6">
    <source>
        <dbReference type="ARBA" id="ARBA00023012"/>
    </source>
</evidence>
<dbReference type="GO" id="GO:0016036">
    <property type="term" value="P:cellular response to phosphate starvation"/>
    <property type="evidence" value="ECO:0007669"/>
    <property type="project" value="TreeGrafter"/>
</dbReference>
<dbReference type="GO" id="GO:0005886">
    <property type="term" value="C:plasma membrane"/>
    <property type="evidence" value="ECO:0007669"/>
    <property type="project" value="TreeGrafter"/>
</dbReference>
<keyword evidence="5" id="KW-0418">Kinase</keyword>
<gene>
    <name evidence="8" type="ORF">A2W32_00185</name>
</gene>
<dbReference type="InterPro" id="IPR004358">
    <property type="entry name" value="Sig_transdc_His_kin-like_C"/>
</dbReference>
<dbReference type="Pfam" id="PF00512">
    <property type="entry name" value="HisKA"/>
    <property type="match status" value="1"/>
</dbReference>